<dbReference type="GO" id="GO:0050839">
    <property type="term" value="F:cell adhesion molecule binding"/>
    <property type="evidence" value="ECO:0007669"/>
    <property type="project" value="TreeGrafter"/>
</dbReference>
<feature type="domain" description="Ig-like" evidence="9">
    <location>
        <begin position="305"/>
        <end position="387"/>
    </location>
</feature>
<keyword evidence="7" id="KW-0812">Transmembrane</keyword>
<dbReference type="Proteomes" id="UP000663832">
    <property type="component" value="Unassembled WGS sequence"/>
</dbReference>
<dbReference type="AlphaFoldDB" id="A0A813UZ19"/>
<evidence type="ECO:0000313" key="11">
    <source>
        <dbReference type="EMBL" id="CAF0835921.1"/>
    </source>
</evidence>
<dbReference type="Pfam" id="PF00041">
    <property type="entry name" value="fn3"/>
    <property type="match status" value="1"/>
</dbReference>
<dbReference type="SUPFAM" id="SSF48726">
    <property type="entry name" value="Immunoglobulin"/>
    <property type="match status" value="5"/>
</dbReference>
<keyword evidence="6" id="KW-0393">Immunoglobulin domain</keyword>
<dbReference type="InterPro" id="IPR003961">
    <property type="entry name" value="FN3_dom"/>
</dbReference>
<reference evidence="11" key="1">
    <citation type="submission" date="2021-02" db="EMBL/GenBank/DDBJ databases">
        <authorList>
            <person name="Nowell W R."/>
        </authorList>
    </citation>
    <scope>NUCLEOTIDE SEQUENCE</scope>
</reference>
<evidence type="ECO:0000256" key="8">
    <source>
        <dbReference type="SAM" id="SignalP"/>
    </source>
</evidence>
<dbReference type="EMBL" id="CAJNOI010000027">
    <property type="protein sequence ID" value="CAF0863929.1"/>
    <property type="molecule type" value="Genomic_DNA"/>
</dbReference>
<dbReference type="Gene3D" id="2.60.40.10">
    <property type="entry name" value="Immunoglobulins"/>
    <property type="match status" value="6"/>
</dbReference>
<evidence type="ECO:0000259" key="10">
    <source>
        <dbReference type="PROSITE" id="PS50853"/>
    </source>
</evidence>
<organism evidence="11 13">
    <name type="scientific">Adineta steineri</name>
    <dbReference type="NCBI Taxonomy" id="433720"/>
    <lineage>
        <taxon>Eukaryota</taxon>
        <taxon>Metazoa</taxon>
        <taxon>Spiralia</taxon>
        <taxon>Gnathifera</taxon>
        <taxon>Rotifera</taxon>
        <taxon>Eurotatoria</taxon>
        <taxon>Bdelloidea</taxon>
        <taxon>Adinetida</taxon>
        <taxon>Adinetidae</taxon>
        <taxon>Adineta</taxon>
    </lineage>
</organism>
<feature type="domain" description="Ig-like" evidence="9">
    <location>
        <begin position="117"/>
        <end position="202"/>
    </location>
</feature>
<sequence length="849" mass="97161">MYQITIIVFLLITQLIEASKIVDSRTITEKQGHDVVLSCRFQQLNERDRVMWLKGDTVISVNKDISGERKKYEITDKYDLIIKTVVDQDSGRYLCQNFDQALSINVLLTVLTKPTQPDLQQLNASLIENHLGRFLCITQGGNPLPTFNWLINEIKINESLYKNYLNTSKSYSELYLPLEKHLHNSSLTCQVQNQALDKPLITSFALNILHKPEVRLRANGKNISNLNLIFTENEQFTIDCAIDSNPSPTKPLVWLKNGVLISSNTSSSLTLQSIKRTDDGEYTCSSTNSIGQSHSSVYIRVQYSPIVEINGGGIINESEKLILICNVKSYPMIDYYQWYKNNEKLNTSSLTSSIIIEKVSKYDSGNYVCMVKNTLKYSNGSSIEKFNKSQTEIIVQYAPKVYTIDSIIAADIRETNIKFQCEIDSYPKSEIRWKFQNKFLLNSTKYFMIQNQSLSYLILQQIQSNTDYGIYSCNANNKLGYNSTTIQLRSKDVPDSPTDLNITSISYSTISLEWKAGYNGGWPQSFWISLDNSLWKETNQTYFTLTNLQHLEYYNITVRAYNKLGQSSTNAFLRVQTKDLPIKREDLSILEHSSIYLFEKTLHYGLNDTSFSTIKIPLCIRIEITNQTYICQRIVTSSGLIKLDEIDLNNILYVSICLNQYEHFCGDSISVDIKRETSFNWIFILVSSIIVVSLLILCGLCIFCFIFNRKQRRNATHTLVSIVSKKSSQSPIIIESIPNNNSTKFFSNVTYPEQQPKPSSYLKLDQLQGNLCNDSNDPIITSLSNSEHLTVTDFNQSDHHLHTSQNENINYGFPFYAIKTKEDNNTENIYSTPLKFDQLNKKTVYEVVV</sequence>
<keyword evidence="8" id="KW-0732">Signal</keyword>
<evidence type="ECO:0000256" key="3">
    <source>
        <dbReference type="ARBA" id="ARBA00023136"/>
    </source>
</evidence>
<dbReference type="OrthoDB" id="6272054at2759"/>
<evidence type="ECO:0000313" key="13">
    <source>
        <dbReference type="Proteomes" id="UP000663832"/>
    </source>
</evidence>
<accession>A0A813UZ19</accession>
<dbReference type="PANTHER" id="PTHR11640">
    <property type="entry name" value="NEPHRIN"/>
    <property type="match status" value="1"/>
</dbReference>
<dbReference type="SMART" id="SM00408">
    <property type="entry name" value="IGc2"/>
    <property type="match status" value="4"/>
</dbReference>
<feature type="chain" id="PRO_5036223188" evidence="8">
    <location>
        <begin position="19"/>
        <end position="849"/>
    </location>
</feature>
<dbReference type="GO" id="GO:0005911">
    <property type="term" value="C:cell-cell junction"/>
    <property type="evidence" value="ECO:0007669"/>
    <property type="project" value="TreeGrafter"/>
</dbReference>
<evidence type="ECO:0000259" key="9">
    <source>
        <dbReference type="PROSITE" id="PS50835"/>
    </source>
</evidence>
<dbReference type="GO" id="GO:0005886">
    <property type="term" value="C:plasma membrane"/>
    <property type="evidence" value="ECO:0007669"/>
    <property type="project" value="TreeGrafter"/>
</dbReference>
<dbReference type="InterPro" id="IPR013162">
    <property type="entry name" value="CD80_C2-set"/>
</dbReference>
<comment type="caution">
    <text evidence="11">The sequence shown here is derived from an EMBL/GenBank/DDBJ whole genome shotgun (WGS) entry which is preliminary data.</text>
</comment>
<feature type="domain" description="Ig-like" evidence="9">
    <location>
        <begin position="399"/>
        <end position="489"/>
    </location>
</feature>
<name>A0A813UZ19_9BILA</name>
<dbReference type="InterPro" id="IPR003599">
    <property type="entry name" value="Ig_sub"/>
</dbReference>
<dbReference type="InterPro" id="IPR051275">
    <property type="entry name" value="Cell_adhesion_signaling"/>
</dbReference>
<evidence type="ECO:0000313" key="12">
    <source>
        <dbReference type="EMBL" id="CAF0863929.1"/>
    </source>
</evidence>
<feature type="domain" description="Ig-like" evidence="9">
    <location>
        <begin position="13"/>
        <end position="96"/>
    </location>
</feature>
<dbReference type="SMART" id="SM00060">
    <property type="entry name" value="FN3"/>
    <property type="match status" value="1"/>
</dbReference>
<keyword evidence="5" id="KW-0325">Glycoprotein</keyword>
<evidence type="ECO:0000256" key="2">
    <source>
        <dbReference type="ARBA" id="ARBA00022737"/>
    </source>
</evidence>
<dbReference type="Proteomes" id="UP000663877">
    <property type="component" value="Unassembled WGS sequence"/>
</dbReference>
<dbReference type="SMART" id="SM00409">
    <property type="entry name" value="IG"/>
    <property type="match status" value="4"/>
</dbReference>
<protein>
    <submittedName>
        <fullName evidence="11">Uncharacterized protein</fullName>
    </submittedName>
</protein>
<dbReference type="InterPro" id="IPR036116">
    <property type="entry name" value="FN3_sf"/>
</dbReference>
<feature type="domain" description="Fibronectin type-III" evidence="10">
    <location>
        <begin position="496"/>
        <end position="580"/>
    </location>
</feature>
<comment type="subcellular location">
    <subcellularLocation>
        <location evidence="1">Membrane</location>
        <topology evidence="1">Single-pass type I membrane protein</topology>
    </subcellularLocation>
</comment>
<keyword evidence="13" id="KW-1185">Reference proteome</keyword>
<evidence type="ECO:0000256" key="4">
    <source>
        <dbReference type="ARBA" id="ARBA00023157"/>
    </source>
</evidence>
<dbReference type="EMBL" id="CAJNOM010000025">
    <property type="protein sequence ID" value="CAF0835921.1"/>
    <property type="molecule type" value="Genomic_DNA"/>
</dbReference>
<dbReference type="Pfam" id="PF13927">
    <property type="entry name" value="Ig_3"/>
    <property type="match status" value="2"/>
</dbReference>
<keyword evidence="3 7" id="KW-0472">Membrane</keyword>
<dbReference type="InterPro" id="IPR036179">
    <property type="entry name" value="Ig-like_dom_sf"/>
</dbReference>
<dbReference type="CDD" id="cd00063">
    <property type="entry name" value="FN3"/>
    <property type="match status" value="1"/>
</dbReference>
<dbReference type="InterPro" id="IPR013098">
    <property type="entry name" value="Ig_I-set"/>
</dbReference>
<dbReference type="SUPFAM" id="SSF49265">
    <property type="entry name" value="Fibronectin type III"/>
    <property type="match status" value="1"/>
</dbReference>
<dbReference type="PANTHER" id="PTHR11640:SF31">
    <property type="entry name" value="IRREGULAR CHIASM C-ROUGHEST PROTEIN-RELATED"/>
    <property type="match status" value="1"/>
</dbReference>
<dbReference type="CDD" id="cd00096">
    <property type="entry name" value="Ig"/>
    <property type="match status" value="2"/>
</dbReference>
<dbReference type="Pfam" id="PF08205">
    <property type="entry name" value="C2-set_2"/>
    <property type="match status" value="1"/>
</dbReference>
<feature type="domain" description="Ig-like" evidence="9">
    <location>
        <begin position="212"/>
        <end position="300"/>
    </location>
</feature>
<gene>
    <name evidence="12" type="ORF">BJG266_LOCUS8527</name>
    <name evidence="11" type="ORF">QVE165_LOCUS6041</name>
</gene>
<evidence type="ECO:0000256" key="5">
    <source>
        <dbReference type="ARBA" id="ARBA00023180"/>
    </source>
</evidence>
<keyword evidence="4" id="KW-1015">Disulfide bond</keyword>
<dbReference type="Pfam" id="PF07679">
    <property type="entry name" value="I-set"/>
    <property type="match status" value="2"/>
</dbReference>
<keyword evidence="7" id="KW-1133">Transmembrane helix</keyword>
<dbReference type="InterPro" id="IPR007110">
    <property type="entry name" value="Ig-like_dom"/>
</dbReference>
<evidence type="ECO:0000256" key="7">
    <source>
        <dbReference type="SAM" id="Phobius"/>
    </source>
</evidence>
<dbReference type="InterPro" id="IPR013783">
    <property type="entry name" value="Ig-like_fold"/>
</dbReference>
<dbReference type="PROSITE" id="PS50853">
    <property type="entry name" value="FN3"/>
    <property type="match status" value="1"/>
</dbReference>
<evidence type="ECO:0000256" key="6">
    <source>
        <dbReference type="ARBA" id="ARBA00023319"/>
    </source>
</evidence>
<evidence type="ECO:0000256" key="1">
    <source>
        <dbReference type="ARBA" id="ARBA00004479"/>
    </source>
</evidence>
<feature type="signal peptide" evidence="8">
    <location>
        <begin position="1"/>
        <end position="18"/>
    </location>
</feature>
<dbReference type="PROSITE" id="PS50835">
    <property type="entry name" value="IG_LIKE"/>
    <property type="match status" value="5"/>
</dbReference>
<proteinExistence type="predicted"/>
<feature type="transmembrane region" description="Helical" evidence="7">
    <location>
        <begin position="681"/>
        <end position="707"/>
    </location>
</feature>
<keyword evidence="2" id="KW-0677">Repeat</keyword>
<dbReference type="InterPro" id="IPR003598">
    <property type="entry name" value="Ig_sub2"/>
</dbReference>
<dbReference type="GO" id="GO:0098609">
    <property type="term" value="P:cell-cell adhesion"/>
    <property type="evidence" value="ECO:0007669"/>
    <property type="project" value="TreeGrafter"/>
</dbReference>